<organism evidence="2 3">
    <name type="scientific">Cohnella boryungensis</name>
    <dbReference type="NCBI Taxonomy" id="768479"/>
    <lineage>
        <taxon>Bacteria</taxon>
        <taxon>Bacillati</taxon>
        <taxon>Bacillota</taxon>
        <taxon>Bacilli</taxon>
        <taxon>Bacillales</taxon>
        <taxon>Paenibacillaceae</taxon>
        <taxon>Cohnella</taxon>
    </lineage>
</organism>
<dbReference type="EMBL" id="JBHSED010000004">
    <property type="protein sequence ID" value="MFC4302586.1"/>
    <property type="molecule type" value="Genomic_DNA"/>
</dbReference>
<accession>A0ABV8S5E7</accession>
<dbReference type="Pfam" id="PF01944">
    <property type="entry name" value="SpoIIM"/>
    <property type="match status" value="1"/>
</dbReference>
<feature type="transmembrane region" description="Helical" evidence="1">
    <location>
        <begin position="22"/>
        <end position="43"/>
    </location>
</feature>
<dbReference type="RefSeq" id="WP_378126303.1">
    <property type="nucleotide sequence ID" value="NZ_JBHSED010000004.1"/>
</dbReference>
<reference evidence="3" key="1">
    <citation type="journal article" date="2019" name="Int. J. Syst. Evol. Microbiol.">
        <title>The Global Catalogue of Microorganisms (GCM) 10K type strain sequencing project: providing services to taxonomists for standard genome sequencing and annotation.</title>
        <authorList>
            <consortium name="The Broad Institute Genomics Platform"/>
            <consortium name="The Broad Institute Genome Sequencing Center for Infectious Disease"/>
            <person name="Wu L."/>
            <person name="Ma J."/>
        </authorList>
    </citation>
    <scope>NUCLEOTIDE SEQUENCE [LARGE SCALE GENOMIC DNA]</scope>
    <source>
        <strain evidence="3">CGMCC 4.1641</strain>
    </source>
</reference>
<dbReference type="Proteomes" id="UP001595755">
    <property type="component" value="Unassembled WGS sequence"/>
</dbReference>
<evidence type="ECO:0000313" key="3">
    <source>
        <dbReference type="Proteomes" id="UP001595755"/>
    </source>
</evidence>
<feature type="transmembrane region" description="Helical" evidence="1">
    <location>
        <begin position="176"/>
        <end position="199"/>
    </location>
</feature>
<keyword evidence="1" id="KW-1133">Transmembrane helix</keyword>
<feature type="transmembrane region" description="Helical" evidence="1">
    <location>
        <begin position="87"/>
        <end position="107"/>
    </location>
</feature>
<dbReference type="PIRSF" id="PIRSF038973">
    <property type="entry name" value="SpoIIM"/>
    <property type="match status" value="1"/>
</dbReference>
<evidence type="ECO:0000256" key="1">
    <source>
        <dbReference type="SAM" id="Phobius"/>
    </source>
</evidence>
<keyword evidence="3" id="KW-1185">Reference proteome</keyword>
<comment type="caution">
    <text evidence="2">The sequence shown here is derived from an EMBL/GenBank/DDBJ whole genome shotgun (WGS) entry which is preliminary data.</text>
</comment>
<keyword evidence="1" id="KW-0472">Membrane</keyword>
<sequence>MDKGDVEAVNFRIWNLSTRQNLNLYVFLGVLVVVGAIFGTLLVNALTLEQQQELADELGVYMASMKDASEFSPGTAFRDSFLFYGKWLLLIWFLGLSVIGAPLVLLLDFLKGVLIGFAVALMAQQLAWKGVWFFLVAAAPQNAVVIPALMVASLSAARFAYFVVKERLFRRKGQLLPPFIAHTAVTLALLLLLSFVSLYEAFVSPALLQKIAPSVATQENLPLSSIF</sequence>
<dbReference type="InterPro" id="IPR014196">
    <property type="entry name" value="SpoIIM"/>
</dbReference>
<proteinExistence type="predicted"/>
<dbReference type="NCBIfam" id="TIGR02831">
    <property type="entry name" value="spo_II_M"/>
    <property type="match status" value="1"/>
</dbReference>
<keyword evidence="1" id="KW-0812">Transmembrane</keyword>
<feature type="transmembrane region" description="Helical" evidence="1">
    <location>
        <begin position="144"/>
        <end position="164"/>
    </location>
</feature>
<feature type="transmembrane region" description="Helical" evidence="1">
    <location>
        <begin position="114"/>
        <end position="138"/>
    </location>
</feature>
<evidence type="ECO:0000313" key="2">
    <source>
        <dbReference type="EMBL" id="MFC4302586.1"/>
    </source>
</evidence>
<name>A0ABV8S5E7_9BACL</name>
<gene>
    <name evidence="2" type="primary">spoIIM</name>
    <name evidence="2" type="ORF">ACFO1S_03915</name>
</gene>
<dbReference type="InterPro" id="IPR002798">
    <property type="entry name" value="SpoIIM-like"/>
</dbReference>
<protein>
    <submittedName>
        <fullName evidence="2">Stage II sporulation protein M</fullName>
    </submittedName>
</protein>